<dbReference type="AlphaFoldDB" id="A0A8J4CZN7"/>
<comment type="caution">
    <text evidence="5">The sequence shown here is derived from an EMBL/GenBank/DDBJ whole genome shotgun (WGS) entry which is preliminary data.</text>
</comment>
<dbReference type="Pfam" id="PF14680">
    <property type="entry name" value="FANCI_HD2"/>
    <property type="match status" value="1"/>
</dbReference>
<keyword evidence="2" id="KW-0472">Membrane</keyword>
<protein>
    <submittedName>
        <fullName evidence="5">Uncharacterized protein</fullName>
    </submittedName>
</protein>
<feature type="compositionally biased region" description="Gly residues" evidence="1">
    <location>
        <begin position="562"/>
        <end position="572"/>
    </location>
</feature>
<feature type="domain" description="FANCI solenoid 2" evidence="3">
    <location>
        <begin position="10"/>
        <end position="91"/>
    </location>
</feature>
<dbReference type="PANTHER" id="PTHR21818:SF0">
    <property type="entry name" value="FANCONI ANEMIA GROUP I PROTEIN"/>
    <property type="match status" value="1"/>
</dbReference>
<dbReference type="EMBL" id="BNCP01000084">
    <property type="protein sequence ID" value="GIL92916.1"/>
    <property type="molecule type" value="Genomic_DNA"/>
</dbReference>
<keyword evidence="2" id="KW-1133">Transmembrane helix</keyword>
<dbReference type="GO" id="GO:0070182">
    <property type="term" value="F:DNA polymerase binding"/>
    <property type="evidence" value="ECO:0007669"/>
    <property type="project" value="TreeGrafter"/>
</dbReference>
<evidence type="ECO:0000313" key="5">
    <source>
        <dbReference type="EMBL" id="GIL92916.1"/>
    </source>
</evidence>
<dbReference type="Proteomes" id="UP000747110">
    <property type="component" value="Unassembled WGS sequence"/>
</dbReference>
<evidence type="ECO:0000256" key="2">
    <source>
        <dbReference type="SAM" id="Phobius"/>
    </source>
</evidence>
<feature type="non-terminal residue" evidence="5">
    <location>
        <position position="1"/>
    </location>
</feature>
<feature type="non-terminal residue" evidence="5">
    <location>
        <position position="585"/>
    </location>
</feature>
<accession>A0A8J4CZN7</accession>
<feature type="transmembrane region" description="Helical" evidence="2">
    <location>
        <begin position="37"/>
        <end position="57"/>
    </location>
</feature>
<dbReference type="OrthoDB" id="195089at2759"/>
<dbReference type="Pfam" id="PF14676">
    <property type="entry name" value="FANCI_S2"/>
    <property type="match status" value="1"/>
</dbReference>
<sequence>AGQEPALPAVLLLSNLAARYPAFLYEHATKLKDTFQSFLLLPAPVALGLLLGLWPLARFRRDLADYMVMVLRKVMFSREASSRLVAVRCFLFILVQQLRAAAGEGVAEDEEQLRVAVAAAGPSFSQASCSQSSLSQMRALASGEGVSLQHELQGFLRRALGQQAAVRAALYDGLSEILLVDPGSRDVVLELVSPQFFRYVPEGVTMPPLHCKLLVVGGGDPVVLLEPLPALLACVRRLVALCRDPWVSDGDGCVAAGDVRGPYGLGLLADEDGADEDVVMVEDEAEEARGHVQSTDIAIKSLVRAWDSFVRRLLRCEAEHFDLNCAGDLNPATASGATRQLQASCVLGAVEVVVEELVAIATGPHGAETAGRTGERLSRAFELHSRVYDLAREAKSPGGSRAKQTATELPAGSGGDGSGGGAAGTGTAPQGGGAAVAAGKRPRDLCPDLVPVDLRPPAMSPGCLAKLCCGVLRDGLAMTTTNASDAAAEGDNAGGPSAHTRLARSTVFQAFTLRSCLNCLRASSSATGSALSDALVECAARRLGRAAAREAAVAAAGQYEQSGGGEGSGLGNGSCRARGEEGPEA</sequence>
<proteinExistence type="predicted"/>
<dbReference type="InterPro" id="IPR029315">
    <property type="entry name" value="FANCI_S2"/>
</dbReference>
<dbReference type="PANTHER" id="PTHR21818">
    <property type="entry name" value="BC025462 PROTEIN"/>
    <property type="match status" value="1"/>
</dbReference>
<organism evidence="5 6">
    <name type="scientific">Volvox reticuliferus</name>
    <dbReference type="NCBI Taxonomy" id="1737510"/>
    <lineage>
        <taxon>Eukaryota</taxon>
        <taxon>Viridiplantae</taxon>
        <taxon>Chlorophyta</taxon>
        <taxon>core chlorophytes</taxon>
        <taxon>Chlorophyceae</taxon>
        <taxon>CS clade</taxon>
        <taxon>Chlamydomonadales</taxon>
        <taxon>Volvocaceae</taxon>
        <taxon>Volvox</taxon>
    </lineage>
</organism>
<keyword evidence="6" id="KW-1185">Reference proteome</keyword>
<dbReference type="GO" id="GO:0006281">
    <property type="term" value="P:DNA repair"/>
    <property type="evidence" value="ECO:0007669"/>
    <property type="project" value="InterPro"/>
</dbReference>
<feature type="region of interest" description="Disordered" evidence="1">
    <location>
        <begin position="557"/>
        <end position="585"/>
    </location>
</feature>
<keyword evidence="2" id="KW-0812">Transmembrane</keyword>
<feature type="domain" description="FANCI helical" evidence="4">
    <location>
        <begin position="124"/>
        <end position="360"/>
    </location>
</feature>
<dbReference type="InterPro" id="IPR026171">
    <property type="entry name" value="FANCI"/>
</dbReference>
<feature type="compositionally biased region" description="Gly residues" evidence="1">
    <location>
        <begin position="412"/>
        <end position="434"/>
    </location>
</feature>
<dbReference type="InterPro" id="IPR029312">
    <property type="entry name" value="FANCI_HD2"/>
</dbReference>
<feature type="region of interest" description="Disordered" evidence="1">
    <location>
        <begin position="392"/>
        <end position="439"/>
    </location>
</feature>
<evidence type="ECO:0000313" key="6">
    <source>
        <dbReference type="Proteomes" id="UP000747110"/>
    </source>
</evidence>
<evidence type="ECO:0000259" key="3">
    <source>
        <dbReference type="Pfam" id="PF14676"/>
    </source>
</evidence>
<evidence type="ECO:0000259" key="4">
    <source>
        <dbReference type="Pfam" id="PF14680"/>
    </source>
</evidence>
<evidence type="ECO:0000256" key="1">
    <source>
        <dbReference type="SAM" id="MobiDB-lite"/>
    </source>
</evidence>
<name>A0A8J4CZN7_9CHLO</name>
<gene>
    <name evidence="5" type="ORF">Vretifemale_20400</name>
</gene>
<reference evidence="5" key="1">
    <citation type="journal article" date="2021" name="Proc. Natl. Acad. Sci. U.S.A.">
        <title>Three genomes in the algal genus Volvox reveal the fate of a haploid sex-determining region after a transition to homothallism.</title>
        <authorList>
            <person name="Yamamoto K."/>
            <person name="Hamaji T."/>
            <person name="Kawai-Toyooka H."/>
            <person name="Matsuzaki R."/>
            <person name="Takahashi F."/>
            <person name="Nishimura Y."/>
            <person name="Kawachi M."/>
            <person name="Noguchi H."/>
            <person name="Minakuchi Y."/>
            <person name="Umen J.G."/>
            <person name="Toyoda A."/>
            <person name="Nozaki H."/>
        </authorList>
    </citation>
    <scope>NUCLEOTIDE SEQUENCE</scope>
    <source>
        <strain evidence="5">NIES-3786</strain>
    </source>
</reference>